<dbReference type="InterPro" id="IPR036397">
    <property type="entry name" value="RNaseH_sf"/>
</dbReference>
<dbReference type="SUPFAM" id="SSF53098">
    <property type="entry name" value="Ribonuclease H-like"/>
    <property type="match status" value="1"/>
</dbReference>
<comment type="caution">
    <text evidence="1">The sequence shown here is derived from an EMBL/GenBank/DDBJ whole genome shotgun (WGS) entry which is preliminary data.</text>
</comment>
<organism evidence="1 2">
    <name type="scientific">Brassica napus</name>
    <name type="common">Rape</name>
    <dbReference type="NCBI Taxonomy" id="3708"/>
    <lineage>
        <taxon>Eukaryota</taxon>
        <taxon>Viridiplantae</taxon>
        <taxon>Streptophyta</taxon>
        <taxon>Embryophyta</taxon>
        <taxon>Tracheophyta</taxon>
        <taxon>Spermatophyta</taxon>
        <taxon>Magnoliopsida</taxon>
        <taxon>eudicotyledons</taxon>
        <taxon>Gunneridae</taxon>
        <taxon>Pentapetalae</taxon>
        <taxon>rosids</taxon>
        <taxon>malvids</taxon>
        <taxon>Brassicales</taxon>
        <taxon>Brassicaceae</taxon>
        <taxon>Brassiceae</taxon>
        <taxon>Brassica</taxon>
    </lineage>
</organism>
<dbReference type="Pfam" id="PF05553">
    <property type="entry name" value="DUF761"/>
    <property type="match status" value="1"/>
</dbReference>
<keyword evidence="2" id="KW-1185">Reference proteome</keyword>
<evidence type="ECO:0000313" key="2">
    <source>
        <dbReference type="Proteomes" id="UP000824890"/>
    </source>
</evidence>
<gene>
    <name evidence="1" type="ORF">HID58_037267</name>
</gene>
<dbReference type="InterPro" id="IPR012337">
    <property type="entry name" value="RNaseH-like_sf"/>
</dbReference>
<reference evidence="1 2" key="1">
    <citation type="submission" date="2021-05" db="EMBL/GenBank/DDBJ databases">
        <title>Genome Assembly of Synthetic Allotetraploid Brassica napus Reveals Homoeologous Exchanges between Subgenomes.</title>
        <authorList>
            <person name="Davis J.T."/>
        </authorList>
    </citation>
    <scope>NUCLEOTIDE SEQUENCE [LARGE SCALE GENOMIC DNA]</scope>
    <source>
        <strain evidence="2">cv. Da-Ae</strain>
        <tissue evidence="1">Seedling</tissue>
    </source>
</reference>
<evidence type="ECO:0000313" key="1">
    <source>
        <dbReference type="EMBL" id="KAH0905440.1"/>
    </source>
</evidence>
<name>A0ABQ8BMF1_BRANA</name>
<dbReference type="PANTHER" id="PTHR36378">
    <property type="entry name" value="COTTON FIBER PROTEIN"/>
    <property type="match status" value="1"/>
</dbReference>
<proteinExistence type="predicted"/>
<evidence type="ECO:0008006" key="3">
    <source>
        <dbReference type="Google" id="ProtNLM"/>
    </source>
</evidence>
<dbReference type="Gene3D" id="3.30.420.10">
    <property type="entry name" value="Ribonuclease H-like superfamily/Ribonuclease H"/>
    <property type="match status" value="1"/>
</dbReference>
<dbReference type="InterPro" id="IPR008480">
    <property type="entry name" value="DUF761_pln"/>
</dbReference>
<accession>A0ABQ8BMF1</accession>
<protein>
    <recommendedName>
        <fullName evidence="3">3'-5' exonuclease domain-containing protein</fullName>
    </recommendedName>
</protein>
<sequence length="401" mass="45700">METKHDKDDQLEIEQINKSPTMKTKKISRGMHVFSVVMFMLRRRRRRKAFNTRFWRRVVESVRKVHSEITIMPKSKSTNTILLPPAPLPATTMEISQDGGDDADVINDESGDRLTEVIEVFTAASSSSSSGISGYASAMSLRDLDHHYDDEDEDDDDVDCYSDVEEGDEMIDEKAEEFIVRFYEQMKMQKQMVTITNLIPFHGILIETTVTNEVCIAKSWILHVLSENQEDPPVIISLNSKTNPQDGAKAATVQLCIKNKCLILQLLHVNQNTNLEECFGDLFRDEKFVFVGIGIAETAKKLNGLVTLVKKVDVRDLVKVNYPISYGVRSRLSLKAMASELLGFGSWKPKRQICPRDLARRVLDEEEGDDKKTFDLLLKQLQDEITPKLLDQLFDPQRRLS</sequence>
<dbReference type="Proteomes" id="UP000824890">
    <property type="component" value="Unassembled WGS sequence"/>
</dbReference>
<dbReference type="EMBL" id="JAGKQM010000010">
    <property type="protein sequence ID" value="KAH0905440.1"/>
    <property type="molecule type" value="Genomic_DNA"/>
</dbReference>
<dbReference type="PANTHER" id="PTHR36378:SF1">
    <property type="entry name" value="COTTON FIBER PROTEIN"/>
    <property type="match status" value="1"/>
</dbReference>